<evidence type="ECO:0000313" key="3">
    <source>
        <dbReference type="Proteomes" id="UP000494206"/>
    </source>
</evidence>
<dbReference type="Proteomes" id="UP000494206">
    <property type="component" value="Unassembled WGS sequence"/>
</dbReference>
<organism evidence="2 3">
    <name type="scientific">Caenorhabditis bovis</name>
    <dbReference type="NCBI Taxonomy" id="2654633"/>
    <lineage>
        <taxon>Eukaryota</taxon>
        <taxon>Metazoa</taxon>
        <taxon>Ecdysozoa</taxon>
        <taxon>Nematoda</taxon>
        <taxon>Chromadorea</taxon>
        <taxon>Rhabditida</taxon>
        <taxon>Rhabditina</taxon>
        <taxon>Rhabditomorpha</taxon>
        <taxon>Rhabditoidea</taxon>
        <taxon>Rhabditidae</taxon>
        <taxon>Peloderinae</taxon>
        <taxon>Caenorhabditis</taxon>
    </lineage>
</organism>
<keyword evidence="1" id="KW-1133">Transmembrane helix</keyword>
<evidence type="ECO:0000313" key="2">
    <source>
        <dbReference type="EMBL" id="CAB3406325.1"/>
    </source>
</evidence>
<proteinExistence type="predicted"/>
<gene>
    <name evidence="2" type="ORF">CBOVIS_LOCUS8409</name>
</gene>
<evidence type="ECO:0000256" key="1">
    <source>
        <dbReference type="SAM" id="Phobius"/>
    </source>
</evidence>
<name>A0A8S1F1U3_9PELO</name>
<dbReference type="OrthoDB" id="5829808at2759"/>
<keyword evidence="1" id="KW-0812">Transmembrane</keyword>
<keyword evidence="1" id="KW-0472">Membrane</keyword>
<sequence length="298" mass="32906">MIKCREEQKLECVKEWWAARLTNSSPTIVILIVVMFAAIQRFFSTSLLAILLVSPNVEPKAAYLRDRPRGLGLLQLPTGISDERSGPLFPGLYIAGNKVGEKPQTVPDVHLPGQPATFSGRSAFNPFTHMVAATFAEDLSDSWGTGFAVNGVNNYGLNVRKNFDAYADVPLNLNDGMYQPFLTAFTTGIEFDIDKIKEVAGSADIPLPGVNEIFDIDGRIVDKSEFSGRGIINGALEFPLTLSDPNERAPYTFKYAIWAPDRHMQYGHVVPNVNLFVVGKDKIMERLAQNRLNPTMIG</sequence>
<protein>
    <submittedName>
        <fullName evidence="2">Uncharacterized protein</fullName>
    </submittedName>
</protein>
<dbReference type="AlphaFoldDB" id="A0A8S1F1U3"/>
<feature type="transmembrane region" description="Helical" evidence="1">
    <location>
        <begin position="28"/>
        <end position="53"/>
    </location>
</feature>
<keyword evidence="3" id="KW-1185">Reference proteome</keyword>
<dbReference type="EMBL" id="CADEPM010000005">
    <property type="protein sequence ID" value="CAB3406325.1"/>
    <property type="molecule type" value="Genomic_DNA"/>
</dbReference>
<reference evidence="2 3" key="1">
    <citation type="submission" date="2020-04" db="EMBL/GenBank/DDBJ databases">
        <authorList>
            <person name="Laetsch R D."/>
            <person name="Stevens L."/>
            <person name="Kumar S."/>
            <person name="Blaxter L. M."/>
        </authorList>
    </citation>
    <scope>NUCLEOTIDE SEQUENCE [LARGE SCALE GENOMIC DNA]</scope>
</reference>
<accession>A0A8S1F1U3</accession>
<comment type="caution">
    <text evidence="2">The sequence shown here is derived from an EMBL/GenBank/DDBJ whole genome shotgun (WGS) entry which is preliminary data.</text>
</comment>